<dbReference type="GO" id="GO:0016780">
    <property type="term" value="F:phosphotransferase activity, for other substituted phosphate groups"/>
    <property type="evidence" value="ECO:0007669"/>
    <property type="project" value="TreeGrafter"/>
</dbReference>
<protein>
    <submittedName>
        <fullName evidence="9">Undecaprenyl-phosphate galactose phosphotransferase WbaP/exopolysaccharide biosynthesis polyprenyl glycosylphosphotransferase</fullName>
    </submittedName>
</protein>
<keyword evidence="10" id="KW-1185">Reference proteome</keyword>
<dbReference type="GO" id="GO:0016020">
    <property type="term" value="C:membrane"/>
    <property type="evidence" value="ECO:0007669"/>
    <property type="project" value="UniProtKB-SubCell"/>
</dbReference>
<keyword evidence="5 7" id="KW-1133">Transmembrane helix</keyword>
<evidence type="ECO:0000256" key="7">
    <source>
        <dbReference type="SAM" id="Phobius"/>
    </source>
</evidence>
<dbReference type="AlphaFoldDB" id="A0A3N2BZV8"/>
<dbReference type="InterPro" id="IPR003362">
    <property type="entry name" value="Bact_transf"/>
</dbReference>
<name>A0A3N2BZV8_9MICO</name>
<evidence type="ECO:0000256" key="1">
    <source>
        <dbReference type="ARBA" id="ARBA00004141"/>
    </source>
</evidence>
<keyword evidence="4 7" id="KW-0812">Transmembrane</keyword>
<proteinExistence type="inferred from homology"/>
<feature type="transmembrane region" description="Helical" evidence="7">
    <location>
        <begin position="85"/>
        <end position="103"/>
    </location>
</feature>
<evidence type="ECO:0000313" key="9">
    <source>
        <dbReference type="EMBL" id="ROR80771.1"/>
    </source>
</evidence>
<dbReference type="PANTHER" id="PTHR30576:SF10">
    <property type="entry name" value="SLL5057 PROTEIN"/>
    <property type="match status" value="1"/>
</dbReference>
<feature type="transmembrane region" description="Helical" evidence="7">
    <location>
        <begin position="54"/>
        <end position="73"/>
    </location>
</feature>
<evidence type="ECO:0000259" key="8">
    <source>
        <dbReference type="Pfam" id="PF02397"/>
    </source>
</evidence>
<dbReference type="Pfam" id="PF13727">
    <property type="entry name" value="CoA_binding_3"/>
    <property type="match status" value="1"/>
</dbReference>
<dbReference type="Pfam" id="PF02397">
    <property type="entry name" value="Bac_transf"/>
    <property type="match status" value="1"/>
</dbReference>
<dbReference type="InterPro" id="IPR017475">
    <property type="entry name" value="EPS_sugar_tfrase"/>
</dbReference>
<keyword evidence="3 9" id="KW-0808">Transferase</keyword>
<feature type="transmembrane region" description="Helical" evidence="7">
    <location>
        <begin position="150"/>
        <end position="169"/>
    </location>
</feature>
<dbReference type="Proteomes" id="UP000266915">
    <property type="component" value="Unassembled WGS sequence"/>
</dbReference>
<gene>
    <name evidence="9" type="ORF">EDD42_0814</name>
</gene>
<dbReference type="NCBIfam" id="TIGR03025">
    <property type="entry name" value="EPS_sugtrans"/>
    <property type="match status" value="1"/>
</dbReference>
<comment type="caution">
    <text evidence="9">The sequence shown here is derived from an EMBL/GenBank/DDBJ whole genome shotgun (WGS) entry which is preliminary data.</text>
</comment>
<evidence type="ECO:0000256" key="2">
    <source>
        <dbReference type="ARBA" id="ARBA00006464"/>
    </source>
</evidence>
<organism evidence="9 10">
    <name type="scientific">Plantibacter flavus</name>
    <dbReference type="NCBI Taxonomy" id="150123"/>
    <lineage>
        <taxon>Bacteria</taxon>
        <taxon>Bacillati</taxon>
        <taxon>Actinomycetota</taxon>
        <taxon>Actinomycetes</taxon>
        <taxon>Micrococcales</taxon>
        <taxon>Microbacteriaceae</taxon>
        <taxon>Plantibacter</taxon>
    </lineage>
</organism>
<reference evidence="9 10" key="1">
    <citation type="submission" date="2018-11" db="EMBL/GenBank/DDBJ databases">
        <title>Sequencing the genomes of 1000 actinobacteria strains.</title>
        <authorList>
            <person name="Klenk H.-P."/>
        </authorList>
    </citation>
    <scope>NUCLEOTIDE SEQUENCE [LARGE SCALE GENOMIC DNA]</scope>
    <source>
        <strain evidence="9 10">DSM 14012</strain>
    </source>
</reference>
<comment type="subcellular location">
    <subcellularLocation>
        <location evidence="1">Membrane</location>
        <topology evidence="1">Multi-pass membrane protein</topology>
    </subcellularLocation>
</comment>
<evidence type="ECO:0000256" key="3">
    <source>
        <dbReference type="ARBA" id="ARBA00022679"/>
    </source>
</evidence>
<feature type="transmembrane region" description="Helical" evidence="7">
    <location>
        <begin position="326"/>
        <end position="347"/>
    </location>
</feature>
<evidence type="ECO:0000313" key="10">
    <source>
        <dbReference type="Proteomes" id="UP000266915"/>
    </source>
</evidence>
<evidence type="ECO:0000256" key="5">
    <source>
        <dbReference type="ARBA" id="ARBA00022989"/>
    </source>
</evidence>
<dbReference type="RefSeq" id="WP_234994075.1">
    <property type="nucleotide sequence ID" value="NZ_FXAP01000003.1"/>
</dbReference>
<keyword evidence="6 7" id="KW-0472">Membrane</keyword>
<accession>A0A3N2BZV8</accession>
<sequence>MSAELNESPFPMSTPIATPIGLRRRRTATLGAQSSPAAVTSLTQREWSKRYRRWLILTDSVIALFAVSAAFVVRFGDDPVGPEAQQLYILLSGVIALVWLAFLSFTRTRDSRIIGSGVAEYKRVVNASAFAFGILAIVFLILKIDIARGYFILALPAGTLALLASRWMWRRWLLSRRRVGEYTARTVVVGKRDDVAYVLEQVAKQHSMSYTVVGAAVVDQETAEPFSSRGTSVPVIAHIDGVAQAAANLTADAVIIAGPVDGGSDYVRRLGWDLEGTATELVLAARLTDVAGPRIHFRPVEELPLIHVEIPQFEGGHHIMKRALDVGLTSLGILLISPVLALVALAVRLDSPGPVLFRQERVGRNGERFTMFKFRSMVTDAEAALPALMAQSEGNGVLFKMKDDPRVTRVGRILRKYSLDELPQLWNILTGDMSLVGPRPPLASEVAEYEKDVHRRLHIKPGLTGMWQVSGRSDLTWEESVRLDLYYVENWSITGDLMIMWQTVKVVVKPVGAY</sequence>
<feature type="domain" description="Bacterial sugar transferase" evidence="8">
    <location>
        <begin position="321"/>
        <end position="509"/>
    </location>
</feature>
<evidence type="ECO:0000256" key="6">
    <source>
        <dbReference type="ARBA" id="ARBA00023136"/>
    </source>
</evidence>
<comment type="similarity">
    <text evidence="2">Belongs to the bacterial sugar transferase family.</text>
</comment>
<feature type="transmembrane region" description="Helical" evidence="7">
    <location>
        <begin position="124"/>
        <end position="144"/>
    </location>
</feature>
<dbReference type="EMBL" id="RKHL01000001">
    <property type="protein sequence ID" value="ROR80771.1"/>
    <property type="molecule type" value="Genomic_DNA"/>
</dbReference>
<dbReference type="PANTHER" id="PTHR30576">
    <property type="entry name" value="COLANIC BIOSYNTHESIS UDP-GLUCOSE LIPID CARRIER TRANSFERASE"/>
    <property type="match status" value="1"/>
</dbReference>
<evidence type="ECO:0000256" key="4">
    <source>
        <dbReference type="ARBA" id="ARBA00022692"/>
    </source>
</evidence>